<dbReference type="Proteomes" id="UP000242219">
    <property type="component" value="Unassembled WGS sequence"/>
</dbReference>
<comment type="caution">
    <text evidence="2">The sequence shown here is derived from an EMBL/GenBank/DDBJ whole genome shotgun (WGS) entry which is preliminary data.</text>
</comment>
<keyword evidence="3" id="KW-1185">Reference proteome</keyword>
<dbReference type="Pfam" id="PF03548">
    <property type="entry name" value="LolA"/>
    <property type="match status" value="1"/>
</dbReference>
<evidence type="ECO:0000256" key="1">
    <source>
        <dbReference type="ARBA" id="ARBA00022729"/>
    </source>
</evidence>
<gene>
    <name evidence="2" type="ORF">BIY37_02105</name>
</gene>
<dbReference type="InterPro" id="IPR029046">
    <property type="entry name" value="LolA/LolB/LppX"/>
</dbReference>
<protein>
    <recommendedName>
        <fullName evidence="4">Outer membrane lipoprotein carrier protein LolA</fullName>
    </recommendedName>
</protein>
<evidence type="ECO:0000313" key="2">
    <source>
        <dbReference type="EMBL" id="OQD46653.1"/>
    </source>
</evidence>
<reference evidence="2 3" key="1">
    <citation type="journal article" date="2016" name="Genome Announc.">
        <title>Draft Genome Sequence of the Anaerobic Ammonium-Oxidizing Bacterium 'Candidatus Brocadia sp. 40'.</title>
        <authorList>
            <person name="Ali M."/>
            <person name="Haroon M.F."/>
            <person name="Narita Y."/>
            <person name="Zhang L."/>
            <person name="Rangel Shaw D."/>
            <person name="Okabe S."/>
            <person name="Saikaly P.E."/>
        </authorList>
    </citation>
    <scope>NUCLEOTIDE SEQUENCE [LARGE SCALE GENOMIC DNA]</scope>
    <source>
        <strain evidence="2 3">40</strain>
    </source>
</reference>
<dbReference type="Gene3D" id="2.50.20.10">
    <property type="entry name" value="Lipoprotein localisation LolA/LolB/LppX"/>
    <property type="match status" value="1"/>
</dbReference>
<dbReference type="CDD" id="cd16325">
    <property type="entry name" value="LolA"/>
    <property type="match status" value="1"/>
</dbReference>
<dbReference type="InterPro" id="IPR004564">
    <property type="entry name" value="OM_lipoprot_carrier_LolA-like"/>
</dbReference>
<name>A0A1V6M2L7_9BACT</name>
<evidence type="ECO:0000313" key="3">
    <source>
        <dbReference type="Proteomes" id="UP000242219"/>
    </source>
</evidence>
<keyword evidence="1" id="KW-0732">Signal</keyword>
<accession>A0A1V6M2L7</accession>
<sequence>MEESVYRNKLILSIVLISCIAFSQRNSLSDVVPAGKSLDEILTAVERANNAFKTLKADITFTRTITLLESSEVSQGEMSYKKPKRLYLKFPPPRNEINVVDGKYVWVYHPAEKQAEKYDMDRGKQSSQGLSFFEFGYGESIPAVRRDYTISLLETKDEGEKRFYILDLLPKNKKSQYSDIRLRVEEGFWLPDRIDLYESDGEVINSIELKNIKLNKGMSDKLFIFDVPRGVEVIEPMK</sequence>
<dbReference type="PANTHER" id="PTHR35869">
    <property type="entry name" value="OUTER-MEMBRANE LIPOPROTEIN CARRIER PROTEIN"/>
    <property type="match status" value="1"/>
</dbReference>
<proteinExistence type="predicted"/>
<dbReference type="EMBL" id="MJUW02000025">
    <property type="protein sequence ID" value="OQD46653.1"/>
    <property type="molecule type" value="Genomic_DNA"/>
</dbReference>
<evidence type="ECO:0008006" key="4">
    <source>
        <dbReference type="Google" id="ProtNLM"/>
    </source>
</evidence>
<dbReference type="SUPFAM" id="SSF89392">
    <property type="entry name" value="Prokaryotic lipoproteins and lipoprotein localization factors"/>
    <property type="match status" value="1"/>
</dbReference>
<organism evidence="2 3">
    <name type="scientific">Candidatus Brocadia sapporoensis</name>
    <dbReference type="NCBI Taxonomy" id="392547"/>
    <lineage>
        <taxon>Bacteria</taxon>
        <taxon>Pseudomonadati</taxon>
        <taxon>Planctomycetota</taxon>
        <taxon>Candidatus Brocadiia</taxon>
        <taxon>Candidatus Brocadiales</taxon>
        <taxon>Candidatus Brocadiaceae</taxon>
        <taxon>Candidatus Brocadia</taxon>
    </lineage>
</organism>
<dbReference type="PANTHER" id="PTHR35869:SF1">
    <property type="entry name" value="OUTER-MEMBRANE LIPOPROTEIN CARRIER PROTEIN"/>
    <property type="match status" value="1"/>
</dbReference>
<dbReference type="AlphaFoldDB" id="A0A1V6M2L7"/>